<protein>
    <submittedName>
        <fullName evidence="4">Phosphatase PAP2 family protein</fullName>
    </submittedName>
</protein>
<accession>A0A895YGQ3</accession>
<feature type="region of interest" description="Disordered" evidence="1">
    <location>
        <begin position="626"/>
        <end position="649"/>
    </location>
</feature>
<dbReference type="GO" id="GO:0006629">
    <property type="term" value="P:lipid metabolic process"/>
    <property type="evidence" value="ECO:0007669"/>
    <property type="project" value="InterPro"/>
</dbReference>
<dbReference type="EMBL" id="CP070499">
    <property type="protein sequence ID" value="QSB16741.1"/>
    <property type="molecule type" value="Genomic_DNA"/>
</dbReference>
<dbReference type="InterPro" id="IPR030395">
    <property type="entry name" value="GP_PDE_dom"/>
</dbReference>
<dbReference type="Gene3D" id="3.20.20.190">
    <property type="entry name" value="Phosphatidylinositol (PI) phosphodiesterase"/>
    <property type="match status" value="1"/>
</dbReference>
<dbReference type="CDD" id="cd08561">
    <property type="entry name" value="GDPD_cytoplasmic_ScUgpQ2_like"/>
    <property type="match status" value="1"/>
</dbReference>
<feature type="transmembrane region" description="Helical" evidence="2">
    <location>
        <begin position="430"/>
        <end position="448"/>
    </location>
</feature>
<dbReference type="Gene3D" id="1.20.144.10">
    <property type="entry name" value="Phosphatidic acid phosphatase type 2/haloperoxidase"/>
    <property type="match status" value="1"/>
</dbReference>
<dbReference type="PROSITE" id="PS51704">
    <property type="entry name" value="GP_PDE"/>
    <property type="match status" value="1"/>
</dbReference>
<keyword evidence="2" id="KW-1133">Transmembrane helix</keyword>
<feature type="transmembrane region" description="Helical" evidence="2">
    <location>
        <begin position="525"/>
        <end position="548"/>
    </location>
</feature>
<keyword evidence="2" id="KW-0812">Transmembrane</keyword>
<feature type="domain" description="GP-PDE" evidence="3">
    <location>
        <begin position="44"/>
        <end position="294"/>
    </location>
</feature>
<evidence type="ECO:0000313" key="5">
    <source>
        <dbReference type="Proteomes" id="UP000662857"/>
    </source>
</evidence>
<evidence type="ECO:0000256" key="1">
    <source>
        <dbReference type="SAM" id="MobiDB-lite"/>
    </source>
</evidence>
<dbReference type="AlphaFoldDB" id="A0A895YGQ3"/>
<gene>
    <name evidence="4" type="ORF">JQS43_10930</name>
</gene>
<keyword evidence="2" id="KW-0472">Membrane</keyword>
<feature type="transmembrane region" description="Helical" evidence="2">
    <location>
        <begin position="454"/>
        <end position="472"/>
    </location>
</feature>
<dbReference type="SUPFAM" id="SSF51695">
    <property type="entry name" value="PLC-like phosphodiesterases"/>
    <property type="match status" value="1"/>
</dbReference>
<dbReference type="Proteomes" id="UP000662857">
    <property type="component" value="Chromosome"/>
</dbReference>
<reference evidence="4" key="1">
    <citation type="submission" date="2021-02" db="EMBL/GenBank/DDBJ databases">
        <title>Natrosporangium hydrolyticum gen. nov., sp. nov, a haloalkaliphilic actinobacterium from a soda solonchak soil.</title>
        <authorList>
            <person name="Sorokin D.Y."/>
            <person name="Khijniak T.V."/>
            <person name="Zakharycheva A.P."/>
            <person name="Boueva O.V."/>
            <person name="Ariskina E.V."/>
            <person name="Hahnke R.L."/>
            <person name="Bunk B."/>
            <person name="Sproer C."/>
            <person name="Schumann P."/>
            <person name="Evtushenko L.I."/>
            <person name="Kublanov I.V."/>
        </authorList>
    </citation>
    <scope>NUCLEOTIDE SEQUENCE</scope>
    <source>
        <strain evidence="4">DSM 106523</strain>
    </source>
</reference>
<dbReference type="Pfam" id="PF03009">
    <property type="entry name" value="GDPD"/>
    <property type="match status" value="1"/>
</dbReference>
<dbReference type="SMART" id="SM00014">
    <property type="entry name" value="acidPPc"/>
    <property type="match status" value="1"/>
</dbReference>
<dbReference type="PANTHER" id="PTHR46211:SF14">
    <property type="entry name" value="GLYCEROPHOSPHODIESTER PHOSPHODIESTERASE"/>
    <property type="match status" value="1"/>
</dbReference>
<dbReference type="Pfam" id="PF01569">
    <property type="entry name" value="PAP2"/>
    <property type="match status" value="1"/>
</dbReference>
<feature type="transmembrane region" description="Helical" evidence="2">
    <location>
        <begin position="598"/>
        <end position="616"/>
    </location>
</feature>
<dbReference type="SUPFAM" id="SSF48317">
    <property type="entry name" value="Acid phosphatase/Vanadium-dependent haloperoxidase"/>
    <property type="match status" value="1"/>
</dbReference>
<dbReference type="KEGG" id="nhy:JQS43_10930"/>
<feature type="transmembrane region" description="Helical" evidence="2">
    <location>
        <begin position="484"/>
        <end position="505"/>
    </location>
</feature>
<dbReference type="RefSeq" id="WP_239678976.1">
    <property type="nucleotide sequence ID" value="NZ_CP070499.1"/>
</dbReference>
<dbReference type="GO" id="GO:0008081">
    <property type="term" value="F:phosphoric diester hydrolase activity"/>
    <property type="evidence" value="ECO:0007669"/>
    <property type="project" value="InterPro"/>
</dbReference>
<dbReference type="PANTHER" id="PTHR46211">
    <property type="entry name" value="GLYCEROPHOSPHORYL DIESTER PHOSPHODIESTERASE"/>
    <property type="match status" value="1"/>
</dbReference>
<keyword evidence="5" id="KW-1185">Reference proteome</keyword>
<dbReference type="InterPro" id="IPR017946">
    <property type="entry name" value="PLC-like_Pdiesterase_TIM-brl"/>
</dbReference>
<feature type="transmembrane region" description="Helical" evidence="2">
    <location>
        <begin position="564"/>
        <end position="586"/>
    </location>
</feature>
<name>A0A895YGQ3_9ACTN</name>
<evidence type="ECO:0000259" key="3">
    <source>
        <dbReference type="PROSITE" id="PS51704"/>
    </source>
</evidence>
<sequence>MGAGLRRARLWLLLPIVVTVAVIAAVWAQADPVEPVPHFAERDVSIIAHAGAQGHAPPNTMEAFQAAVELGADVLEMDLQITADGEIVTIHDGTVDRTTDGSGPVSELTLAELRALDAGYTWRDEQGGTPFRGHGVRHATLREVFEAFPDTPLVIELKTDGGEAIIQPTIDLIVEYDRGDSVAVASFREEYLQPVRAQLPGVATNMPESETYDFYVRQLFGLHPWWTPPGQLFQVPEHFDGRRVVTPRFVRAAERLGVEVHVWTVNDPEQMHRVLDAGAHGIITDYPDRAVEVLAEREAARGDVRGINPDQYDDQLTRIEYLQQQYGWLTPVMSTVTFFGDEEAYLLLLPIIYWVVNRRIGIRLGVMLLLTAGVNSLLKLGFATPRPAYLDPGLELAREHSFGLPSGHAQNAAAIWGVLAASLRGWPVRIGLVALIVAIGWSRIHLGAHFLEDIFTGWLVGLLLVVLYLWLAPRGARWVRRLSTGEQIAGAVAASLLLIAPAVLLSSRLINVSFPWPGVIDAAELAGASGVVTAAATLAGFGIGLALLHARGGFDHRGPIGRRLLRLVVGLVGVVAIWQGLGVLFPGGEEPLALVLRYVRYALVGLWVGGVAPLLFRRLGLADRLPPEPPTTEPGDGSAHPAPVPARAG</sequence>
<organism evidence="4 5">
    <name type="scientific">Natronosporangium hydrolyticum</name>
    <dbReference type="NCBI Taxonomy" id="2811111"/>
    <lineage>
        <taxon>Bacteria</taxon>
        <taxon>Bacillati</taxon>
        <taxon>Actinomycetota</taxon>
        <taxon>Actinomycetes</taxon>
        <taxon>Micromonosporales</taxon>
        <taxon>Micromonosporaceae</taxon>
        <taxon>Natronosporangium</taxon>
    </lineage>
</organism>
<evidence type="ECO:0000256" key="2">
    <source>
        <dbReference type="SAM" id="Phobius"/>
    </source>
</evidence>
<dbReference type="InterPro" id="IPR036938">
    <property type="entry name" value="PAP2/HPO_sf"/>
</dbReference>
<proteinExistence type="predicted"/>
<evidence type="ECO:0000313" key="4">
    <source>
        <dbReference type="EMBL" id="QSB16741.1"/>
    </source>
</evidence>
<dbReference type="InterPro" id="IPR000326">
    <property type="entry name" value="PAP2/HPO"/>
</dbReference>
<feature type="transmembrane region" description="Helical" evidence="2">
    <location>
        <begin position="360"/>
        <end position="382"/>
    </location>
</feature>